<dbReference type="InterPro" id="IPR014729">
    <property type="entry name" value="Rossmann-like_a/b/a_fold"/>
</dbReference>
<reference evidence="9 10" key="1">
    <citation type="submission" date="2020-08" db="EMBL/GenBank/DDBJ databases">
        <title>Genomic Encyclopedia of Type Strains, Phase IV (KMG-IV): sequencing the most valuable type-strain genomes for metagenomic binning, comparative biology and taxonomic classification.</title>
        <authorList>
            <person name="Goeker M."/>
        </authorList>
    </citation>
    <scope>NUCLEOTIDE SEQUENCE [LARGE SCALE GENOMIC DNA]</scope>
    <source>
        <strain evidence="9 10">DSM 12141</strain>
    </source>
</reference>
<dbReference type="Pfam" id="PF01012">
    <property type="entry name" value="ETF"/>
    <property type="match status" value="1"/>
</dbReference>
<organism evidence="9 10">
    <name type="scientific">Castellaniella defragrans</name>
    <name type="common">Alcaligenes defragrans</name>
    <dbReference type="NCBI Taxonomy" id="75697"/>
    <lineage>
        <taxon>Bacteria</taxon>
        <taxon>Pseudomonadati</taxon>
        <taxon>Pseudomonadota</taxon>
        <taxon>Betaproteobacteria</taxon>
        <taxon>Burkholderiales</taxon>
        <taxon>Alcaligenaceae</taxon>
        <taxon>Castellaniella</taxon>
    </lineage>
</organism>
<dbReference type="InterPro" id="IPR000049">
    <property type="entry name" value="ET-Flavoprotein_bsu_CS"/>
</dbReference>
<dbReference type="InterPro" id="IPR004017">
    <property type="entry name" value="Cys_rich_dom"/>
</dbReference>
<evidence type="ECO:0000256" key="2">
    <source>
        <dbReference type="ARBA" id="ARBA00022723"/>
    </source>
</evidence>
<feature type="transmembrane region" description="Helical" evidence="7">
    <location>
        <begin position="75"/>
        <end position="97"/>
    </location>
</feature>
<dbReference type="PROSITE" id="PS00198">
    <property type="entry name" value="4FE4S_FER_1"/>
    <property type="match status" value="2"/>
</dbReference>
<feature type="transmembrane region" description="Helical" evidence="7">
    <location>
        <begin position="117"/>
        <end position="141"/>
    </location>
</feature>
<evidence type="ECO:0000256" key="5">
    <source>
        <dbReference type="ARBA" id="ARBA00023004"/>
    </source>
</evidence>
<evidence type="ECO:0000256" key="7">
    <source>
        <dbReference type="SAM" id="Phobius"/>
    </source>
</evidence>
<feature type="transmembrane region" description="Helical" evidence="7">
    <location>
        <begin position="235"/>
        <end position="252"/>
    </location>
</feature>
<evidence type="ECO:0000313" key="9">
    <source>
        <dbReference type="EMBL" id="MBB6083119.1"/>
    </source>
</evidence>
<dbReference type="SMART" id="SM00893">
    <property type="entry name" value="ETF"/>
    <property type="match status" value="1"/>
</dbReference>
<evidence type="ECO:0000256" key="4">
    <source>
        <dbReference type="ARBA" id="ARBA00023002"/>
    </source>
</evidence>
<dbReference type="GO" id="GO:0005886">
    <property type="term" value="C:plasma membrane"/>
    <property type="evidence" value="ECO:0007669"/>
    <property type="project" value="TreeGrafter"/>
</dbReference>
<dbReference type="GO" id="GO:0016491">
    <property type="term" value="F:oxidoreductase activity"/>
    <property type="evidence" value="ECO:0007669"/>
    <property type="project" value="UniProtKB-KW"/>
</dbReference>
<comment type="caution">
    <text evidence="9">The sequence shown here is derived from an EMBL/GenBank/DDBJ whole genome shotgun (WGS) entry which is preliminary data.</text>
</comment>
<dbReference type="InterPro" id="IPR051460">
    <property type="entry name" value="HdrC_iron-sulfur_subunit"/>
</dbReference>
<feature type="transmembrane region" description="Helical" evidence="7">
    <location>
        <begin position="16"/>
        <end position="34"/>
    </location>
</feature>
<dbReference type="SUPFAM" id="SSF46548">
    <property type="entry name" value="alpha-helical ferredoxin"/>
    <property type="match status" value="1"/>
</dbReference>
<evidence type="ECO:0000256" key="3">
    <source>
        <dbReference type="ARBA" id="ARBA00022982"/>
    </source>
</evidence>
<keyword evidence="3" id="KW-0813">Transport</keyword>
<keyword evidence="1" id="KW-0004">4Fe-4S</keyword>
<dbReference type="InterPro" id="IPR017900">
    <property type="entry name" value="4Fe4S_Fe_S_CS"/>
</dbReference>
<keyword evidence="6" id="KW-0411">Iron-sulfur</keyword>
<dbReference type="Gene3D" id="1.10.1060.10">
    <property type="entry name" value="Alpha-helical ferredoxin"/>
    <property type="match status" value="1"/>
</dbReference>
<feature type="domain" description="4Fe-4S ferredoxin-type" evidence="8">
    <location>
        <begin position="295"/>
        <end position="324"/>
    </location>
</feature>
<dbReference type="InterPro" id="IPR036197">
    <property type="entry name" value="NarG-like_sf"/>
</dbReference>
<dbReference type="InterPro" id="IPR009051">
    <property type="entry name" value="Helical_ferredxn"/>
</dbReference>
<dbReference type="Pfam" id="PF13183">
    <property type="entry name" value="Fer4_8"/>
    <property type="match status" value="1"/>
</dbReference>
<dbReference type="Proteomes" id="UP000541136">
    <property type="component" value="Unassembled WGS sequence"/>
</dbReference>
<accession>A0A7W9WN72</accession>
<gene>
    <name evidence="9" type="ORF">HNR28_001154</name>
</gene>
<protein>
    <submittedName>
        <fullName evidence="9">Fe-S oxidoreductase/electron transfer flavoprotein alpha/beta subunit</fullName>
    </submittedName>
</protein>
<dbReference type="SUPFAM" id="SSF52402">
    <property type="entry name" value="Adenine nucleotide alpha hydrolases-like"/>
    <property type="match status" value="1"/>
</dbReference>
<keyword evidence="3" id="KW-0249">Electron transport</keyword>
<sequence length="1033" mass="112521">METRELFWALPSSGLFFFYLIGIAAMGAAVLGVARSILKYARGRASPVPLDLWRGVRRMVADMLTHRTVRRRDRYAGMAHAGIFFGFVLLFIGTSVITLDYDIVRPLFGVSFWKGGFFLVFSLVLDLAGVAVATGLAMMMVRRARFGLPKLNYLRSYAGEDTLRKAAAAWRIEDWIFLSALLVIVLTGFLQEGVRHAMESPSWAAWEPVGRAIGGSLRALGLDAGALSRLRAVNWWVHGVAALAFVATIPWYKAKHMIAALGSLASRDPLALRRLPKVDPGAAAVGVGDIAEFSWKDMLDLDACTKCGRCHEACPARTAGYPLSPRDFILDLRLHNDRAQSCTQEKGLLEGGVIHPDTLWACRMCGACLEICPVGVEHPVKILQMRRRLVENDQLDPLLRNVLNTIGVCGNSFGEPARKRGAWTAELEFHVKDIRKEPADSLWFVGDQASFDPRNQRVSRTVARLLKAAGFDFGLLYDGERTAGNDVRRVGEEGLFESLVEHNLDQMARARPFQRIFTTDPHGYNTLRNEYPEFGRMAPVLHYTEVLCELFESGALKAVRPLGLRVTYHDPCHLGRLNKVYEAPRRLLGLIGCELVEMPRHGDNSFCCGAGGGRFWIPDQPGAAKPSELRMREAAELGIQVFATCCPKDLTMFEDARKTAGLEEMLVVEDIAELVARAIDLEEFDLRDLPVLMEKIADSMADRVMVSVQHRLDAWLEQHAAGLLAAPRAESIAAGEGAAMAAPAAHEASPPEAAPWRVAPVEPVALPGYQAPAKEGLRIVVPIKQIGKLSDDFRFSGDGRTITPESFEYLLNEWDDTALEQALLFTEQLGGGEVVVVSVGAEEAEDGLRKALGKGAHRGVRIWGEALAGADPITIARVLAGFVMAETPDLVIAGAQSGDLAQGSTGIALARLLDMPSAALVVKAEWDGGAEMVVTRELEGGVGHRVGLPVPALVTMQTGANTPRYATMRMIKLAKAKPILNIDVGADAVGQGAALVHRLVVPEANRAEMLEGSAEEVASRVIRIIQEKMGAKA</sequence>
<proteinExistence type="predicted"/>
<dbReference type="GO" id="GO:0051539">
    <property type="term" value="F:4 iron, 4 sulfur cluster binding"/>
    <property type="evidence" value="ECO:0007669"/>
    <property type="project" value="UniProtKB-KW"/>
</dbReference>
<dbReference type="PROSITE" id="PS01065">
    <property type="entry name" value="ETF_BETA"/>
    <property type="match status" value="1"/>
</dbReference>
<dbReference type="SUPFAM" id="SSF103501">
    <property type="entry name" value="Respiratory nitrate reductase 1 gamma chain"/>
    <property type="match status" value="1"/>
</dbReference>
<feature type="domain" description="4Fe-4S ferredoxin-type" evidence="8">
    <location>
        <begin position="352"/>
        <end position="382"/>
    </location>
</feature>
<keyword evidence="7" id="KW-1133">Transmembrane helix</keyword>
<name>A0A7W9WN72_CASDE</name>
<dbReference type="GO" id="GO:0046872">
    <property type="term" value="F:metal ion binding"/>
    <property type="evidence" value="ECO:0007669"/>
    <property type="project" value="UniProtKB-KW"/>
</dbReference>
<evidence type="ECO:0000313" key="10">
    <source>
        <dbReference type="Proteomes" id="UP000541136"/>
    </source>
</evidence>
<dbReference type="PANTHER" id="PTHR43255">
    <property type="entry name" value="IRON-SULFUR-BINDING OXIDOREDUCTASE FADF-RELATED-RELATED"/>
    <property type="match status" value="1"/>
</dbReference>
<keyword evidence="2" id="KW-0479">Metal-binding</keyword>
<evidence type="ECO:0000256" key="1">
    <source>
        <dbReference type="ARBA" id="ARBA00022485"/>
    </source>
</evidence>
<keyword evidence="7" id="KW-0812">Transmembrane</keyword>
<dbReference type="EMBL" id="JACHIB010000005">
    <property type="protein sequence ID" value="MBB6083119.1"/>
    <property type="molecule type" value="Genomic_DNA"/>
</dbReference>
<keyword evidence="7" id="KW-0472">Membrane</keyword>
<evidence type="ECO:0000259" key="8">
    <source>
        <dbReference type="PROSITE" id="PS51379"/>
    </source>
</evidence>
<dbReference type="InterPro" id="IPR017896">
    <property type="entry name" value="4Fe4S_Fe-S-bd"/>
</dbReference>
<dbReference type="RefSeq" id="WP_151024272.1">
    <property type="nucleotide sequence ID" value="NZ_JACHIB010000005.1"/>
</dbReference>
<dbReference type="Gene3D" id="1.20.950.20">
    <property type="entry name" value="Transmembrane di-heme cytochromes, Chain C"/>
    <property type="match status" value="1"/>
</dbReference>
<evidence type="ECO:0000256" key="6">
    <source>
        <dbReference type="ARBA" id="ARBA00023014"/>
    </source>
</evidence>
<dbReference type="PROSITE" id="PS51379">
    <property type="entry name" value="4FE4S_FER_2"/>
    <property type="match status" value="2"/>
</dbReference>
<dbReference type="Pfam" id="PF02754">
    <property type="entry name" value="CCG"/>
    <property type="match status" value="1"/>
</dbReference>
<keyword evidence="4" id="KW-0560">Oxidoreductase</keyword>
<keyword evidence="5" id="KW-0408">Iron</keyword>
<dbReference type="GO" id="GO:0009055">
    <property type="term" value="F:electron transfer activity"/>
    <property type="evidence" value="ECO:0007669"/>
    <property type="project" value="InterPro"/>
</dbReference>
<dbReference type="InterPro" id="IPR014730">
    <property type="entry name" value="ETF_a/b_N"/>
</dbReference>
<dbReference type="PANTHER" id="PTHR43255:SF1">
    <property type="entry name" value="IRON-SULFUR-BINDING OXIDOREDUCTASE FADF-RELATED"/>
    <property type="match status" value="1"/>
</dbReference>
<dbReference type="Gene3D" id="3.40.50.620">
    <property type="entry name" value="HUPs"/>
    <property type="match status" value="1"/>
</dbReference>
<dbReference type="AlphaFoldDB" id="A0A7W9WN72"/>